<dbReference type="SUPFAM" id="SSF52283">
    <property type="entry name" value="Formate/glycerate dehydrogenase catalytic domain-like"/>
    <property type="match status" value="1"/>
</dbReference>
<dbReference type="GO" id="GO:0051287">
    <property type="term" value="F:NAD binding"/>
    <property type="evidence" value="ECO:0007669"/>
    <property type="project" value="UniProtKB-UniRule"/>
</dbReference>
<keyword evidence="8 11" id="KW-0718">Serine biosynthesis</keyword>
<evidence type="ECO:0000256" key="5">
    <source>
        <dbReference type="ARBA" id="ARBA00022605"/>
    </source>
</evidence>
<keyword evidence="7 11" id="KW-0520">NAD</keyword>
<dbReference type="Pfam" id="PF02826">
    <property type="entry name" value="2-Hacid_dh_C"/>
    <property type="match status" value="1"/>
</dbReference>
<dbReference type="OrthoDB" id="9805416at2"/>
<dbReference type="SUPFAM" id="SSF143548">
    <property type="entry name" value="Serine metabolism enzymes domain"/>
    <property type="match status" value="1"/>
</dbReference>
<evidence type="ECO:0000256" key="7">
    <source>
        <dbReference type="ARBA" id="ARBA00023027"/>
    </source>
</evidence>
<evidence type="ECO:0000313" key="13">
    <source>
        <dbReference type="EMBL" id="MZP29146.1"/>
    </source>
</evidence>
<sequence length="526" mass="56319">MRVLVCDPISQKGIDVLTSAGDVAVDVKLKLTEDQIVEIIAEYDAVVVRSETKITKRIIEAADRLKAIGRAGVGVDNIDVEAATRKGVVVVNAPEGNTIAAAELTVALILAIARNVGSANLSLKGGKWDRSKYTGIELKGKTLGILGLGKIGSEVAKRARAFDMTVIAYDPYASVEKAKSLGVTVTDLETVFRQSDFITVHMPKTKDTYRMISTDQFAIMKDGVRIVNCARGGIIDEQALCEAIQSGKVAAAGLDVFEKEPCTDSPLFALDQVTATPHLGASTKEAQVNVAIDVAYDILRVLRGEAVSAAVNIPAVKQEMMAIFEPYLNLVEKMGGYLGQTIGNRIEKVAITFKGDVAKYDVTPLTTTLLKGLLKHALEESVNYVNAPHVAKARGIQVIEAKTPDVQDYAVQICVVVETDQGKRQVTGTLLRNKPRFVSIDGYDMDMAPEGHMLVVPHTDKPRIIGQLGTIIGEHNVNIAGMHLGRKDFGGNAVAILTIDGPVPAVVLTDLAKIDGVADVKYVNLG</sequence>
<evidence type="ECO:0000256" key="9">
    <source>
        <dbReference type="ARBA" id="ARBA00048126"/>
    </source>
</evidence>
<dbReference type="Gene3D" id="3.40.50.720">
    <property type="entry name" value="NAD(P)-binding Rossmann-like Domain"/>
    <property type="match status" value="2"/>
</dbReference>
<dbReference type="AlphaFoldDB" id="A0A845L0N9"/>
<evidence type="ECO:0000256" key="11">
    <source>
        <dbReference type="RuleBase" id="RU363003"/>
    </source>
</evidence>
<feature type="domain" description="ACT" evidence="12">
    <location>
        <begin position="453"/>
        <end position="525"/>
    </location>
</feature>
<evidence type="ECO:0000313" key="14">
    <source>
        <dbReference type="Proteomes" id="UP000463470"/>
    </source>
</evidence>
<comment type="caution">
    <text evidence="13">The sequence shown here is derived from an EMBL/GenBank/DDBJ whole genome shotgun (WGS) entry which is preliminary data.</text>
</comment>
<dbReference type="GO" id="GO:0004617">
    <property type="term" value="F:phosphoglycerate dehydrogenase activity"/>
    <property type="evidence" value="ECO:0007669"/>
    <property type="project" value="UniProtKB-UniRule"/>
</dbReference>
<evidence type="ECO:0000256" key="2">
    <source>
        <dbReference type="ARBA" id="ARBA00005216"/>
    </source>
</evidence>
<dbReference type="PROSITE" id="PS51671">
    <property type="entry name" value="ACT"/>
    <property type="match status" value="1"/>
</dbReference>
<dbReference type="PANTHER" id="PTHR42789:SF1">
    <property type="entry name" value="D-ISOMER SPECIFIC 2-HYDROXYACID DEHYDROGENASE FAMILY PROTEIN (AFU_ORTHOLOGUE AFUA_6G10090)"/>
    <property type="match status" value="1"/>
</dbReference>
<comment type="catalytic activity">
    <reaction evidence="9">
        <text>(R)-2-hydroxyglutarate + NAD(+) = 2-oxoglutarate + NADH + H(+)</text>
        <dbReference type="Rhea" id="RHEA:49612"/>
        <dbReference type="ChEBI" id="CHEBI:15378"/>
        <dbReference type="ChEBI" id="CHEBI:15801"/>
        <dbReference type="ChEBI" id="CHEBI:16810"/>
        <dbReference type="ChEBI" id="CHEBI:57540"/>
        <dbReference type="ChEBI" id="CHEBI:57945"/>
        <dbReference type="EC" id="1.1.1.399"/>
    </reaction>
</comment>
<name>A0A845L0N9_9FIRM</name>
<evidence type="ECO:0000256" key="4">
    <source>
        <dbReference type="ARBA" id="ARBA00021582"/>
    </source>
</evidence>
<evidence type="ECO:0000256" key="3">
    <source>
        <dbReference type="ARBA" id="ARBA00005854"/>
    </source>
</evidence>
<dbReference type="SUPFAM" id="SSF51735">
    <property type="entry name" value="NAD(P)-binding Rossmann-fold domains"/>
    <property type="match status" value="1"/>
</dbReference>
<comment type="catalytic activity">
    <reaction evidence="10 11">
        <text>(2R)-3-phosphoglycerate + NAD(+) = 3-phosphooxypyruvate + NADH + H(+)</text>
        <dbReference type="Rhea" id="RHEA:12641"/>
        <dbReference type="ChEBI" id="CHEBI:15378"/>
        <dbReference type="ChEBI" id="CHEBI:18110"/>
        <dbReference type="ChEBI" id="CHEBI:57540"/>
        <dbReference type="ChEBI" id="CHEBI:57945"/>
        <dbReference type="ChEBI" id="CHEBI:58272"/>
        <dbReference type="EC" id="1.1.1.95"/>
    </reaction>
</comment>
<evidence type="ECO:0000256" key="1">
    <source>
        <dbReference type="ARBA" id="ARBA00003800"/>
    </source>
</evidence>
<protein>
    <recommendedName>
        <fullName evidence="4 11">D-3-phosphoglycerate dehydrogenase</fullName>
        <ecNumber evidence="11">1.1.1.95</ecNumber>
    </recommendedName>
</protein>
<dbReference type="UniPathway" id="UPA00135">
    <property type="reaction ID" value="UER00196"/>
</dbReference>
<dbReference type="GO" id="GO:0006564">
    <property type="term" value="P:L-serine biosynthetic process"/>
    <property type="evidence" value="ECO:0007669"/>
    <property type="project" value="UniProtKB-UniRule"/>
</dbReference>
<dbReference type="Gene3D" id="3.30.70.260">
    <property type="match status" value="1"/>
</dbReference>
<dbReference type="EC" id="1.1.1.95" evidence="11"/>
<dbReference type="InterPro" id="IPR050857">
    <property type="entry name" value="D-2-hydroxyacid_DH"/>
</dbReference>
<dbReference type="Proteomes" id="UP000463470">
    <property type="component" value="Unassembled WGS sequence"/>
</dbReference>
<dbReference type="CDD" id="cd04902">
    <property type="entry name" value="ACT_3PGDH-xct"/>
    <property type="match status" value="1"/>
</dbReference>
<dbReference type="CDD" id="cd12173">
    <property type="entry name" value="PGDH_4"/>
    <property type="match status" value="1"/>
</dbReference>
<dbReference type="SUPFAM" id="SSF55021">
    <property type="entry name" value="ACT-like"/>
    <property type="match status" value="1"/>
</dbReference>
<evidence type="ECO:0000256" key="10">
    <source>
        <dbReference type="ARBA" id="ARBA00048731"/>
    </source>
</evidence>
<comment type="function">
    <text evidence="1">Catalyzes the reversible oxidation of 3-phospho-D-glycerate to 3-phosphonooxypyruvate, the first step of the phosphorylated L-serine biosynthesis pathway. Also catalyzes the reversible oxidation of 2-hydroxyglutarate to 2-oxoglutarate.</text>
</comment>
<dbReference type="Pfam" id="PF00389">
    <property type="entry name" value="2-Hacid_dh"/>
    <property type="match status" value="1"/>
</dbReference>
<reference evidence="13 14" key="1">
    <citation type="submission" date="2020-01" db="EMBL/GenBank/DDBJ databases">
        <title>Whole-genome sequence of Heliobacterium undosum DSM 13378.</title>
        <authorList>
            <person name="Kyndt J.A."/>
            <person name="Meyer T.E."/>
        </authorList>
    </citation>
    <scope>NUCLEOTIDE SEQUENCE [LARGE SCALE GENOMIC DNA]</scope>
    <source>
        <strain evidence="13 14">DSM 13378</strain>
    </source>
</reference>
<evidence type="ECO:0000256" key="8">
    <source>
        <dbReference type="ARBA" id="ARBA00023299"/>
    </source>
</evidence>
<keyword evidence="14" id="KW-1185">Reference proteome</keyword>
<dbReference type="FunFam" id="3.30.1330.90:FF:000003">
    <property type="entry name" value="D-3-phosphoglycerate dehydrogenase"/>
    <property type="match status" value="1"/>
</dbReference>
<dbReference type="InterPro" id="IPR036291">
    <property type="entry name" value="NAD(P)-bd_dom_sf"/>
</dbReference>
<organism evidence="13 14">
    <name type="scientific">Heliomicrobium undosum</name>
    <dbReference type="NCBI Taxonomy" id="121734"/>
    <lineage>
        <taxon>Bacteria</taxon>
        <taxon>Bacillati</taxon>
        <taxon>Bacillota</taxon>
        <taxon>Clostridia</taxon>
        <taxon>Eubacteriales</taxon>
        <taxon>Heliobacteriaceae</taxon>
        <taxon>Heliomicrobium</taxon>
    </lineage>
</organism>
<keyword evidence="5 11" id="KW-0028">Amino-acid biosynthesis</keyword>
<dbReference type="InterPro" id="IPR002912">
    <property type="entry name" value="ACT_dom"/>
</dbReference>
<gene>
    <name evidence="13" type="ORF">GTO91_05400</name>
</gene>
<dbReference type="NCBIfam" id="TIGR01327">
    <property type="entry name" value="PGDH"/>
    <property type="match status" value="1"/>
</dbReference>
<dbReference type="InterPro" id="IPR029752">
    <property type="entry name" value="D-isomer_DH_CS1"/>
</dbReference>
<dbReference type="InterPro" id="IPR029009">
    <property type="entry name" value="ASB_dom_sf"/>
</dbReference>
<keyword evidence="6 11" id="KW-0560">Oxidoreductase</keyword>
<dbReference type="EMBL" id="WXEY01000004">
    <property type="protein sequence ID" value="MZP29146.1"/>
    <property type="molecule type" value="Genomic_DNA"/>
</dbReference>
<comment type="pathway">
    <text evidence="2 11">Amino-acid biosynthesis; L-serine biosynthesis; L-serine from 3-phospho-D-glycerate: step 1/3.</text>
</comment>
<dbReference type="InterPro" id="IPR045865">
    <property type="entry name" value="ACT-like_dom_sf"/>
</dbReference>
<dbReference type="PANTHER" id="PTHR42789">
    <property type="entry name" value="D-ISOMER SPECIFIC 2-HYDROXYACID DEHYDROGENASE FAMILY PROTEIN (AFU_ORTHOLOGUE AFUA_6G10090)"/>
    <property type="match status" value="1"/>
</dbReference>
<dbReference type="RefSeq" id="WP_161256019.1">
    <property type="nucleotide sequence ID" value="NZ_WXEY01000004.1"/>
</dbReference>
<dbReference type="InterPro" id="IPR006236">
    <property type="entry name" value="PGDH"/>
</dbReference>
<dbReference type="Gene3D" id="3.30.1330.90">
    <property type="entry name" value="D-3-phosphoglycerate dehydrogenase, domain 3"/>
    <property type="match status" value="1"/>
</dbReference>
<dbReference type="InterPro" id="IPR045626">
    <property type="entry name" value="PGDH_ASB_dom"/>
</dbReference>
<evidence type="ECO:0000259" key="12">
    <source>
        <dbReference type="PROSITE" id="PS51671"/>
    </source>
</evidence>
<comment type="similarity">
    <text evidence="3 11">Belongs to the D-isomer specific 2-hydroxyacid dehydrogenase family.</text>
</comment>
<dbReference type="PROSITE" id="PS00670">
    <property type="entry name" value="D_2_HYDROXYACID_DH_2"/>
    <property type="match status" value="1"/>
</dbReference>
<evidence type="ECO:0000256" key="6">
    <source>
        <dbReference type="ARBA" id="ARBA00023002"/>
    </source>
</evidence>
<proteinExistence type="inferred from homology"/>
<accession>A0A845L0N9</accession>
<dbReference type="InterPro" id="IPR006140">
    <property type="entry name" value="D-isomer_DH_NAD-bd"/>
</dbReference>
<dbReference type="PROSITE" id="PS00671">
    <property type="entry name" value="D_2_HYDROXYACID_DH_3"/>
    <property type="match status" value="1"/>
</dbReference>
<dbReference type="InterPro" id="IPR029753">
    <property type="entry name" value="D-isomer_DH_CS"/>
</dbReference>
<dbReference type="FunFam" id="3.40.50.720:FF:000021">
    <property type="entry name" value="D-3-phosphoglycerate dehydrogenase"/>
    <property type="match status" value="1"/>
</dbReference>
<dbReference type="Pfam" id="PF19304">
    <property type="entry name" value="PGDH_inter"/>
    <property type="match status" value="1"/>
</dbReference>
<dbReference type="InterPro" id="IPR006139">
    <property type="entry name" value="D-isomer_2_OHA_DH_cat_dom"/>
</dbReference>
<dbReference type="PROSITE" id="PS00065">
    <property type="entry name" value="D_2_HYDROXYACID_DH_1"/>
    <property type="match status" value="1"/>
</dbReference>